<dbReference type="AlphaFoldDB" id="A0A812K5H1"/>
<reference evidence="1" key="1">
    <citation type="submission" date="2021-02" db="EMBL/GenBank/DDBJ databases">
        <authorList>
            <person name="Dougan E. K."/>
            <person name="Rhodes N."/>
            <person name="Thang M."/>
            <person name="Chan C."/>
        </authorList>
    </citation>
    <scope>NUCLEOTIDE SEQUENCE</scope>
</reference>
<organism evidence="1 2">
    <name type="scientific">Symbiodinium natans</name>
    <dbReference type="NCBI Taxonomy" id="878477"/>
    <lineage>
        <taxon>Eukaryota</taxon>
        <taxon>Sar</taxon>
        <taxon>Alveolata</taxon>
        <taxon>Dinophyceae</taxon>
        <taxon>Suessiales</taxon>
        <taxon>Symbiodiniaceae</taxon>
        <taxon>Symbiodinium</taxon>
    </lineage>
</organism>
<evidence type="ECO:0000313" key="2">
    <source>
        <dbReference type="Proteomes" id="UP000604046"/>
    </source>
</evidence>
<evidence type="ECO:0000313" key="1">
    <source>
        <dbReference type="EMBL" id="CAE7220929.1"/>
    </source>
</evidence>
<comment type="caution">
    <text evidence="1">The sequence shown here is derived from an EMBL/GenBank/DDBJ whole genome shotgun (WGS) entry which is preliminary data.</text>
</comment>
<keyword evidence="2" id="KW-1185">Reference proteome</keyword>
<name>A0A812K5H1_9DINO</name>
<dbReference type="EMBL" id="CAJNDS010000589">
    <property type="protein sequence ID" value="CAE7220929.1"/>
    <property type="molecule type" value="Genomic_DNA"/>
</dbReference>
<sequence length="131" mass="13985">MSLQPVAASRKSLSAWLEDGAGAMEVKKPGVFQHCTKIVLQQPSLYTTWILGTYKVVGGLCLWHRLSYLPPQARISPDVSVPLNLEAQDILLDLPRTGSLASLSCGGKSVKSEAGRVCGCAERNGGEDFGV</sequence>
<accession>A0A812K5H1</accession>
<proteinExistence type="predicted"/>
<dbReference type="Proteomes" id="UP000604046">
    <property type="component" value="Unassembled WGS sequence"/>
</dbReference>
<gene>
    <name evidence="1" type="ORF">SNAT2548_LOCUS8102</name>
</gene>
<protein>
    <submittedName>
        <fullName evidence="1">Uncharacterized protein</fullName>
    </submittedName>
</protein>